<dbReference type="AlphaFoldDB" id="A0A7L7KQ47"/>
<dbReference type="InterPro" id="IPR000836">
    <property type="entry name" value="PRTase_dom"/>
</dbReference>
<reference evidence="6 7" key="1">
    <citation type="submission" date="2020-02" db="EMBL/GenBank/DDBJ databases">
        <authorList>
            <person name="Zheng R.K."/>
            <person name="Sun C.M."/>
        </authorList>
    </citation>
    <scope>NUCLEOTIDE SEQUENCE [LARGE SCALE GENOMIC DNA]</scope>
    <source>
        <strain evidence="7">zrk13</strain>
    </source>
</reference>
<keyword evidence="2 4" id="KW-0805">Transcription regulation</keyword>
<evidence type="ECO:0000256" key="2">
    <source>
        <dbReference type="ARBA" id="ARBA00023015"/>
    </source>
</evidence>
<protein>
    <recommendedName>
        <fullName evidence="4">Bifunctional protein PyrR</fullName>
    </recommendedName>
    <domain>
        <recommendedName>
            <fullName evidence="4">Pyrimidine operon regulatory protein</fullName>
        </recommendedName>
    </domain>
    <domain>
        <recommendedName>
            <fullName evidence="4">Uracil phosphoribosyltransferase</fullName>
            <shortName evidence="4">UPRTase</shortName>
            <ecNumber evidence="4">2.4.2.9</ecNumber>
        </recommendedName>
    </domain>
</protein>
<dbReference type="EMBL" id="CP048914">
    <property type="protein sequence ID" value="QMS84920.1"/>
    <property type="molecule type" value="Genomic_DNA"/>
</dbReference>
<dbReference type="GO" id="GO:0006355">
    <property type="term" value="P:regulation of DNA-templated transcription"/>
    <property type="evidence" value="ECO:0007669"/>
    <property type="project" value="UniProtKB-UniRule"/>
</dbReference>
<comment type="function">
    <text evidence="4">Also displays a weak uracil phosphoribosyltransferase activity which is not physiologically significant.</text>
</comment>
<keyword evidence="4 6" id="KW-0808">Transferase</keyword>
<dbReference type="NCBIfam" id="NF003549">
    <property type="entry name" value="PRK05205.1-5"/>
    <property type="match status" value="1"/>
</dbReference>
<dbReference type="EC" id="2.4.2.9" evidence="4"/>
<evidence type="ECO:0000256" key="3">
    <source>
        <dbReference type="ARBA" id="ARBA00023163"/>
    </source>
</evidence>
<evidence type="ECO:0000256" key="1">
    <source>
        <dbReference type="ARBA" id="ARBA00005565"/>
    </source>
</evidence>
<keyword evidence="3 4" id="KW-0804">Transcription</keyword>
<dbReference type="PANTHER" id="PTHR11608">
    <property type="entry name" value="BIFUNCTIONAL PROTEIN PYRR"/>
    <property type="match status" value="1"/>
</dbReference>
<comment type="function">
    <text evidence="4">Regulates the transcription of the pyrimidine nucleotide (pyr) operon in response to exogenous pyrimidines.</text>
</comment>
<evidence type="ECO:0000313" key="7">
    <source>
        <dbReference type="Proteomes" id="UP000514720"/>
    </source>
</evidence>
<dbReference type="PANTHER" id="PTHR11608:SF0">
    <property type="entry name" value="BIFUNCTIONAL PROTEIN PYRR"/>
    <property type="match status" value="1"/>
</dbReference>
<feature type="domain" description="Phosphoribosyltransferase" evidence="5">
    <location>
        <begin position="15"/>
        <end position="150"/>
    </location>
</feature>
<accession>A0A7L7KQ47</accession>
<dbReference type="FunFam" id="3.40.50.2020:FF:000020">
    <property type="entry name" value="Bifunctional protein PyrR"/>
    <property type="match status" value="1"/>
</dbReference>
<evidence type="ECO:0000313" key="6">
    <source>
        <dbReference type="EMBL" id="QMS84920.1"/>
    </source>
</evidence>
<keyword evidence="4 6" id="KW-0328">Glycosyltransferase</keyword>
<dbReference type="InterPro" id="IPR050137">
    <property type="entry name" value="PyrR_bifunctional"/>
</dbReference>
<dbReference type="SUPFAM" id="SSF53271">
    <property type="entry name" value="PRTase-like"/>
    <property type="match status" value="1"/>
</dbReference>
<feature type="short sequence motif" description="PRPP-binding" evidence="4">
    <location>
        <begin position="97"/>
        <end position="109"/>
    </location>
</feature>
<dbReference type="HAMAP" id="MF_01219">
    <property type="entry name" value="PyrR"/>
    <property type="match status" value="1"/>
</dbReference>
<dbReference type="KEGG" id="xcl:G4Z02_03840"/>
<dbReference type="Pfam" id="PF00156">
    <property type="entry name" value="Pribosyltran"/>
    <property type="match status" value="1"/>
</dbReference>
<evidence type="ECO:0000259" key="5">
    <source>
        <dbReference type="Pfam" id="PF00156"/>
    </source>
</evidence>
<organism evidence="6 7">
    <name type="scientific">Candidatus Xianfuyuplasma coldseepsis</name>
    <dbReference type="NCBI Taxonomy" id="2782163"/>
    <lineage>
        <taxon>Bacteria</taxon>
        <taxon>Bacillati</taxon>
        <taxon>Mycoplasmatota</taxon>
        <taxon>Mollicutes</taxon>
        <taxon>Candidatus Izemoplasmatales</taxon>
        <taxon>Candidatus Izemoplasmataceae</taxon>
        <taxon>Candidatus Xianfuyuplasma</taxon>
    </lineage>
</organism>
<dbReference type="Proteomes" id="UP000514720">
    <property type="component" value="Chromosome"/>
</dbReference>
<comment type="similarity">
    <text evidence="1 4">Belongs to the purine/pyrimidine phosphoribosyltransferase family. PyrR subfamily.</text>
</comment>
<comment type="catalytic activity">
    <reaction evidence="4">
        <text>UMP + diphosphate = 5-phospho-alpha-D-ribose 1-diphosphate + uracil</text>
        <dbReference type="Rhea" id="RHEA:13017"/>
        <dbReference type="ChEBI" id="CHEBI:17568"/>
        <dbReference type="ChEBI" id="CHEBI:33019"/>
        <dbReference type="ChEBI" id="CHEBI:57865"/>
        <dbReference type="ChEBI" id="CHEBI:58017"/>
        <dbReference type="EC" id="2.4.2.9"/>
    </reaction>
</comment>
<evidence type="ECO:0000256" key="4">
    <source>
        <dbReference type="HAMAP-Rule" id="MF_01219"/>
    </source>
</evidence>
<dbReference type="GO" id="GO:0004845">
    <property type="term" value="F:uracil phosphoribosyltransferase activity"/>
    <property type="evidence" value="ECO:0007669"/>
    <property type="project" value="UniProtKB-UniRule"/>
</dbReference>
<proteinExistence type="inferred from homology"/>
<name>A0A7L7KQ47_9MOLU</name>
<gene>
    <name evidence="4 6" type="primary">pyrR</name>
    <name evidence="6" type="ORF">G4Z02_03840</name>
</gene>
<dbReference type="Gene3D" id="3.40.50.2020">
    <property type="match status" value="1"/>
</dbReference>
<dbReference type="CDD" id="cd06223">
    <property type="entry name" value="PRTases_typeI"/>
    <property type="match status" value="1"/>
</dbReference>
<sequence>MNKEVIAMRKLIEEDKMIRTIRRISHEIIERNNNLDDVVLVGILRNGVPLAEAIQENIQAIEEVEIPVYSLDISGYRDDVKNENFTKLDVNLTGNVVIIVDDVLYTGRTARASMDAIIDLGRPAKIQLAVLIDRGHRELPIRADYVGKNMPTSASEKVRVEFHEQPGVYIYQLEESPNE</sequence>
<dbReference type="InterPro" id="IPR029057">
    <property type="entry name" value="PRTase-like"/>
</dbReference>
<dbReference type="InterPro" id="IPR023050">
    <property type="entry name" value="PyrR"/>
</dbReference>
<keyword evidence="7" id="KW-1185">Reference proteome</keyword>